<organism evidence="2 3">
    <name type="scientific">Pestalotiopsis fici (strain W106-1 / CGMCC3.15140)</name>
    <dbReference type="NCBI Taxonomy" id="1229662"/>
    <lineage>
        <taxon>Eukaryota</taxon>
        <taxon>Fungi</taxon>
        <taxon>Dikarya</taxon>
        <taxon>Ascomycota</taxon>
        <taxon>Pezizomycotina</taxon>
        <taxon>Sordariomycetes</taxon>
        <taxon>Xylariomycetidae</taxon>
        <taxon>Amphisphaeriales</taxon>
        <taxon>Sporocadaceae</taxon>
        <taxon>Pestalotiopsis</taxon>
    </lineage>
</organism>
<dbReference type="HOGENOM" id="CLU_2073986_0_0_1"/>
<feature type="transmembrane region" description="Helical" evidence="1">
    <location>
        <begin position="43"/>
        <end position="64"/>
    </location>
</feature>
<dbReference type="AlphaFoldDB" id="W3X108"/>
<dbReference type="EMBL" id="KI912114">
    <property type="protein sequence ID" value="ETS79082.1"/>
    <property type="molecule type" value="Genomic_DNA"/>
</dbReference>
<keyword evidence="1" id="KW-0472">Membrane</keyword>
<accession>W3X108</accession>
<dbReference type="RefSeq" id="XP_007835707.1">
    <property type="nucleotide sequence ID" value="XM_007837516.1"/>
</dbReference>
<dbReference type="Proteomes" id="UP000030651">
    <property type="component" value="Unassembled WGS sequence"/>
</dbReference>
<dbReference type="KEGG" id="pfy:PFICI_08935"/>
<evidence type="ECO:0000313" key="3">
    <source>
        <dbReference type="Proteomes" id="UP000030651"/>
    </source>
</evidence>
<evidence type="ECO:0000256" key="1">
    <source>
        <dbReference type="SAM" id="Phobius"/>
    </source>
</evidence>
<name>W3X108_PESFW</name>
<keyword evidence="3" id="KW-1185">Reference proteome</keyword>
<protein>
    <submittedName>
        <fullName evidence="2">Uncharacterized protein</fullName>
    </submittedName>
</protein>
<dbReference type="InParanoid" id="W3X108"/>
<dbReference type="OrthoDB" id="10475218at2759"/>
<reference evidence="3" key="1">
    <citation type="journal article" date="2015" name="BMC Genomics">
        <title>Genomic and transcriptomic analysis of the endophytic fungus Pestalotiopsis fici reveals its lifestyle and high potential for synthesis of natural products.</title>
        <authorList>
            <person name="Wang X."/>
            <person name="Zhang X."/>
            <person name="Liu L."/>
            <person name="Xiang M."/>
            <person name="Wang W."/>
            <person name="Sun X."/>
            <person name="Che Y."/>
            <person name="Guo L."/>
            <person name="Liu G."/>
            <person name="Guo L."/>
            <person name="Wang C."/>
            <person name="Yin W.B."/>
            <person name="Stadler M."/>
            <person name="Zhang X."/>
            <person name="Liu X."/>
        </authorList>
    </citation>
    <scope>NUCLEOTIDE SEQUENCE [LARGE SCALE GENOMIC DNA]</scope>
    <source>
        <strain evidence="3">W106-1 / CGMCC3.15140</strain>
    </source>
</reference>
<evidence type="ECO:0000313" key="2">
    <source>
        <dbReference type="EMBL" id="ETS79082.1"/>
    </source>
</evidence>
<proteinExistence type="predicted"/>
<keyword evidence="1" id="KW-1133">Transmembrane helix</keyword>
<keyword evidence="1" id="KW-0812">Transmembrane</keyword>
<gene>
    <name evidence="2" type="ORF">PFICI_08935</name>
</gene>
<dbReference type="GeneID" id="19273948"/>
<sequence>MTGQSTTAAARPLATKGGKMNITQFICGVFLFNARFMRNSDALALKVAALIIYVVAFRAPVLRVPPQHLAVRKMSIIETTDVARIWERAADNGQRVLEDEGMNTEARWLRVEDTEMSR</sequence>